<dbReference type="SMART" id="SM00054">
    <property type="entry name" value="EFh"/>
    <property type="match status" value="2"/>
</dbReference>
<evidence type="ECO:0000313" key="6">
    <source>
        <dbReference type="Proteomes" id="UP001190700"/>
    </source>
</evidence>
<dbReference type="PROSITE" id="PS50222">
    <property type="entry name" value="EF_HAND_2"/>
    <property type="match status" value="2"/>
</dbReference>
<dbReference type="EMBL" id="LGRX02034804">
    <property type="protein sequence ID" value="KAK3236862.1"/>
    <property type="molecule type" value="Genomic_DNA"/>
</dbReference>
<comment type="caution">
    <text evidence="5">The sequence shown here is derived from an EMBL/GenBank/DDBJ whole genome shotgun (WGS) entry which is preliminary data.</text>
</comment>
<organism evidence="5 6">
    <name type="scientific">Cymbomonas tetramitiformis</name>
    <dbReference type="NCBI Taxonomy" id="36881"/>
    <lineage>
        <taxon>Eukaryota</taxon>
        <taxon>Viridiplantae</taxon>
        <taxon>Chlorophyta</taxon>
        <taxon>Pyramimonadophyceae</taxon>
        <taxon>Pyramimonadales</taxon>
        <taxon>Pyramimonadaceae</taxon>
        <taxon>Cymbomonas</taxon>
    </lineage>
</organism>
<dbReference type="CDD" id="cd00051">
    <property type="entry name" value="EFh"/>
    <property type="match status" value="1"/>
</dbReference>
<proteinExistence type="predicted"/>
<dbReference type="PANTHER" id="PTHR34524:SF6">
    <property type="entry name" value="CALCYPHOSINE LIKE"/>
    <property type="match status" value="1"/>
</dbReference>
<keyword evidence="6" id="KW-1185">Reference proteome</keyword>
<dbReference type="InterPro" id="IPR011992">
    <property type="entry name" value="EF-hand-dom_pair"/>
</dbReference>
<dbReference type="InterPro" id="IPR018247">
    <property type="entry name" value="EF_Hand_1_Ca_BS"/>
</dbReference>
<gene>
    <name evidence="5" type="ORF">CYMTET_53023</name>
</gene>
<reference evidence="5 6" key="1">
    <citation type="journal article" date="2015" name="Genome Biol. Evol.">
        <title>Comparative Genomics of a Bacterivorous Green Alga Reveals Evolutionary Causalities and Consequences of Phago-Mixotrophic Mode of Nutrition.</title>
        <authorList>
            <person name="Burns J.A."/>
            <person name="Paasch A."/>
            <person name="Narechania A."/>
            <person name="Kim E."/>
        </authorList>
    </citation>
    <scope>NUCLEOTIDE SEQUENCE [LARGE SCALE GENOMIC DNA]</scope>
    <source>
        <strain evidence="5 6">PLY_AMNH</strain>
    </source>
</reference>
<dbReference type="PROSITE" id="PS00018">
    <property type="entry name" value="EF_HAND_1"/>
    <property type="match status" value="2"/>
</dbReference>
<evidence type="ECO:0000313" key="5">
    <source>
        <dbReference type="EMBL" id="KAK3236862.1"/>
    </source>
</evidence>
<evidence type="ECO:0000256" key="3">
    <source>
        <dbReference type="ARBA" id="ARBA00022837"/>
    </source>
</evidence>
<dbReference type="Pfam" id="PF13499">
    <property type="entry name" value="EF-hand_7"/>
    <property type="match status" value="1"/>
</dbReference>
<keyword evidence="1" id="KW-0479">Metal-binding</keyword>
<dbReference type="SUPFAM" id="SSF47473">
    <property type="entry name" value="EF-hand"/>
    <property type="match status" value="1"/>
</dbReference>
<dbReference type="InterPro" id="IPR002048">
    <property type="entry name" value="EF_hand_dom"/>
</dbReference>
<keyword evidence="2" id="KW-0677">Repeat</keyword>
<keyword evidence="3" id="KW-0106">Calcium</keyword>
<dbReference type="Gene3D" id="1.10.238.10">
    <property type="entry name" value="EF-hand"/>
    <property type="match status" value="1"/>
</dbReference>
<evidence type="ECO:0000256" key="2">
    <source>
        <dbReference type="ARBA" id="ARBA00022737"/>
    </source>
</evidence>
<protein>
    <recommendedName>
        <fullName evidence="4">EF-hand domain-containing protein</fullName>
    </recommendedName>
</protein>
<sequence>LIAKLSETMTNEGVTRENIMASFKKLDQDGNQTLSFKEFRALLHKMNVKMTPKTLSRIWDAIDHDKSGEITSAEFLELMFTGVSEEDKPQCPVEVDDESALEASPGGDEALSVSSDPVFVQEKAVSMTEMHTRLGEQATEIEHLQSQIAVLNTQLATMIPLLTKV</sequence>
<dbReference type="GO" id="GO:0005509">
    <property type="term" value="F:calcium ion binding"/>
    <property type="evidence" value="ECO:0007669"/>
    <property type="project" value="InterPro"/>
</dbReference>
<feature type="non-terminal residue" evidence="5">
    <location>
        <position position="1"/>
    </location>
</feature>
<feature type="domain" description="EF-hand" evidence="4">
    <location>
        <begin position="14"/>
        <end position="49"/>
    </location>
</feature>
<dbReference type="InterPro" id="IPR051581">
    <property type="entry name" value="Ca-bind"/>
</dbReference>
<dbReference type="AlphaFoldDB" id="A0AAE0BJM8"/>
<accession>A0AAE0BJM8</accession>
<dbReference type="PANTHER" id="PTHR34524">
    <property type="entry name" value="CALCYPHOSIN"/>
    <property type="match status" value="1"/>
</dbReference>
<dbReference type="Proteomes" id="UP001190700">
    <property type="component" value="Unassembled WGS sequence"/>
</dbReference>
<evidence type="ECO:0000259" key="4">
    <source>
        <dbReference type="PROSITE" id="PS50222"/>
    </source>
</evidence>
<feature type="domain" description="EF-hand" evidence="4">
    <location>
        <begin position="50"/>
        <end position="85"/>
    </location>
</feature>
<evidence type="ECO:0000256" key="1">
    <source>
        <dbReference type="ARBA" id="ARBA00022723"/>
    </source>
</evidence>
<name>A0AAE0BJM8_9CHLO</name>